<evidence type="ECO:0000313" key="3">
    <source>
        <dbReference type="Proteomes" id="UP000318384"/>
    </source>
</evidence>
<proteinExistence type="predicted"/>
<dbReference type="RefSeq" id="WP_197993295.1">
    <property type="nucleotide sequence ID" value="NZ_CP037422.1"/>
</dbReference>
<name>A0A517WT13_9PLAN</name>
<organism evidence="2 3">
    <name type="scientific">Gimesia aquarii</name>
    <dbReference type="NCBI Taxonomy" id="2527964"/>
    <lineage>
        <taxon>Bacteria</taxon>
        <taxon>Pseudomonadati</taxon>
        <taxon>Planctomycetota</taxon>
        <taxon>Planctomycetia</taxon>
        <taxon>Planctomycetales</taxon>
        <taxon>Planctomycetaceae</taxon>
        <taxon>Gimesia</taxon>
    </lineage>
</organism>
<dbReference type="InterPro" id="IPR018958">
    <property type="entry name" value="Knr4/Smi1-like_dom"/>
</dbReference>
<sequence>MATNDITRLWTFSDGSQAPDAPPPVTDAQLDEFETRYGIKLPPEMIKLYEQQNGGFSERHLFSFWSIQLGENSDITTLQSLMDYHDEDGLESIWKKQLGDLNHVFVILGDGHFYFVLNYNEIRDGQPIVWYVSDEVVRSTSFNFADWLFSDGGAA</sequence>
<reference evidence="2 3" key="1">
    <citation type="submission" date="2019-03" db="EMBL/GenBank/DDBJ databases">
        <title>Deep-cultivation of Planctomycetes and their phenomic and genomic characterization uncovers novel biology.</title>
        <authorList>
            <person name="Wiegand S."/>
            <person name="Jogler M."/>
            <person name="Boedeker C."/>
            <person name="Pinto D."/>
            <person name="Vollmers J."/>
            <person name="Rivas-Marin E."/>
            <person name="Kohn T."/>
            <person name="Peeters S.H."/>
            <person name="Heuer A."/>
            <person name="Rast P."/>
            <person name="Oberbeckmann S."/>
            <person name="Bunk B."/>
            <person name="Jeske O."/>
            <person name="Meyerdierks A."/>
            <person name="Storesund J.E."/>
            <person name="Kallscheuer N."/>
            <person name="Luecker S."/>
            <person name="Lage O.M."/>
            <person name="Pohl T."/>
            <person name="Merkel B.J."/>
            <person name="Hornburger P."/>
            <person name="Mueller R.-W."/>
            <person name="Bruemmer F."/>
            <person name="Labrenz M."/>
            <person name="Spormann A.M."/>
            <person name="Op den Camp H."/>
            <person name="Overmann J."/>
            <person name="Amann R."/>
            <person name="Jetten M.S.M."/>
            <person name="Mascher T."/>
            <person name="Medema M.H."/>
            <person name="Devos D.P."/>
            <person name="Kaster A.-K."/>
            <person name="Ovreas L."/>
            <person name="Rohde M."/>
            <person name="Galperin M.Y."/>
            <person name="Jogler C."/>
        </authorList>
    </citation>
    <scope>NUCLEOTIDE SEQUENCE [LARGE SCALE GENOMIC DNA]</scope>
    <source>
        <strain evidence="2 3">V202</strain>
    </source>
</reference>
<dbReference type="Gene3D" id="3.40.1580.10">
    <property type="entry name" value="SMI1/KNR4-like"/>
    <property type="match status" value="1"/>
</dbReference>
<gene>
    <name evidence="2" type="ORF">V202x_17630</name>
</gene>
<dbReference type="InterPro" id="IPR037883">
    <property type="entry name" value="Knr4/Smi1-like_sf"/>
</dbReference>
<dbReference type="SMART" id="SM00860">
    <property type="entry name" value="SMI1_KNR4"/>
    <property type="match status" value="1"/>
</dbReference>
<feature type="domain" description="Knr4/Smi1-like" evidence="1">
    <location>
        <begin position="24"/>
        <end position="150"/>
    </location>
</feature>
<evidence type="ECO:0000259" key="1">
    <source>
        <dbReference type="SMART" id="SM00860"/>
    </source>
</evidence>
<dbReference type="SUPFAM" id="SSF160631">
    <property type="entry name" value="SMI1/KNR4-like"/>
    <property type="match status" value="1"/>
</dbReference>
<dbReference type="Proteomes" id="UP000318384">
    <property type="component" value="Chromosome"/>
</dbReference>
<dbReference type="EMBL" id="CP037422">
    <property type="protein sequence ID" value="QDU08395.1"/>
    <property type="molecule type" value="Genomic_DNA"/>
</dbReference>
<protein>
    <submittedName>
        <fullName evidence="2">SMI1 / KNR4 family protein</fullName>
    </submittedName>
</protein>
<dbReference type="Pfam" id="PF09346">
    <property type="entry name" value="SMI1_KNR4"/>
    <property type="match status" value="1"/>
</dbReference>
<dbReference type="AlphaFoldDB" id="A0A517WT13"/>
<accession>A0A517WT13</accession>
<keyword evidence="3" id="KW-1185">Reference proteome</keyword>
<evidence type="ECO:0000313" key="2">
    <source>
        <dbReference type="EMBL" id="QDU08395.1"/>
    </source>
</evidence>